<keyword evidence="1" id="KW-1133">Transmembrane helix</keyword>
<evidence type="ECO:0000256" key="1">
    <source>
        <dbReference type="SAM" id="Phobius"/>
    </source>
</evidence>
<dbReference type="RefSeq" id="WP_013595745.1">
    <property type="nucleotide sequence ID" value="NC_015138.1"/>
</dbReference>
<evidence type="ECO:0000313" key="2">
    <source>
        <dbReference type="EMBL" id="ADX47259.1"/>
    </source>
</evidence>
<name>F0Q9Z9_PARA1</name>
<dbReference type="EMBL" id="CP002521">
    <property type="protein sequence ID" value="ADX47259.1"/>
    <property type="molecule type" value="Genomic_DNA"/>
</dbReference>
<sequence length="94" mass="10145">MHKPLRLCIHLVCIAGLLAMFLMSGDKYDVLYAMDPSIPPGSIEGGSSGRVVVVAVFIAIVLLEAFAMAKATRMRERWLPAVLMLSGALLLVFA</sequence>
<proteinExistence type="predicted"/>
<accession>F0Q9Z9</accession>
<keyword evidence="1" id="KW-0472">Membrane</keyword>
<dbReference type="HOGENOM" id="CLU_2379618_0_0_4"/>
<evidence type="ECO:0000313" key="3">
    <source>
        <dbReference type="Proteomes" id="UP000002482"/>
    </source>
</evidence>
<dbReference type="AlphaFoldDB" id="F0Q9Z9"/>
<organism evidence="2 3">
    <name type="scientific">Paracidovorax avenae (strain ATCC 19860 / DSM 7227 / CCUG 15838 / JCM 20985 / LMG 2117 / NCPPB 1011)</name>
    <name type="common">Acidovorax avenae</name>
    <dbReference type="NCBI Taxonomy" id="643561"/>
    <lineage>
        <taxon>Bacteria</taxon>
        <taxon>Pseudomonadati</taxon>
        <taxon>Pseudomonadota</taxon>
        <taxon>Betaproteobacteria</taxon>
        <taxon>Burkholderiales</taxon>
        <taxon>Comamonadaceae</taxon>
        <taxon>Paracidovorax</taxon>
    </lineage>
</organism>
<dbReference type="Proteomes" id="UP000002482">
    <property type="component" value="Chromosome"/>
</dbReference>
<dbReference type="OrthoDB" id="8821036at2"/>
<keyword evidence="3" id="KW-1185">Reference proteome</keyword>
<protein>
    <submittedName>
        <fullName evidence="2">Uncharacterized protein</fullName>
    </submittedName>
</protein>
<reference evidence="2" key="1">
    <citation type="submission" date="2011-02" db="EMBL/GenBank/DDBJ databases">
        <title>Complete sequence of Acidovorax avenae subsp. avenae ATCC 19860.</title>
        <authorList>
            <consortium name="US DOE Joint Genome Institute"/>
            <person name="Lucas S."/>
            <person name="Copeland A."/>
            <person name="Lapidus A."/>
            <person name="Cheng J.-F."/>
            <person name="Goodwin L."/>
            <person name="Pitluck S."/>
            <person name="Chertkov O."/>
            <person name="Held B."/>
            <person name="Detter J.C."/>
            <person name="Han C."/>
            <person name="Tapia R."/>
            <person name="Land M."/>
            <person name="Hauser L."/>
            <person name="Kyrpides N."/>
            <person name="Ivanova N."/>
            <person name="Ovchinnikova G."/>
            <person name="Pagani I."/>
            <person name="Gordon S."/>
            <person name="Woyke T."/>
        </authorList>
    </citation>
    <scope>NUCLEOTIDE SEQUENCE</scope>
    <source>
        <strain evidence="2">ATCC 19860</strain>
    </source>
</reference>
<dbReference type="GeneID" id="34237102"/>
<gene>
    <name evidence="2" type="ordered locus">Acav_3357</name>
</gene>
<keyword evidence="1" id="KW-0812">Transmembrane</keyword>
<dbReference type="KEGG" id="aaa:Acav_3357"/>
<feature type="transmembrane region" description="Helical" evidence="1">
    <location>
        <begin position="49"/>
        <end position="66"/>
    </location>
</feature>